<feature type="coiled-coil region" evidence="1">
    <location>
        <begin position="23"/>
        <end position="106"/>
    </location>
</feature>
<feature type="compositionally biased region" description="Basic and acidic residues" evidence="2">
    <location>
        <begin position="157"/>
        <end position="176"/>
    </location>
</feature>
<gene>
    <name evidence="3" type="ORF">OEZ85_013346</name>
</gene>
<proteinExistence type="predicted"/>
<evidence type="ECO:0000256" key="2">
    <source>
        <dbReference type="SAM" id="MobiDB-lite"/>
    </source>
</evidence>
<dbReference type="Proteomes" id="UP001244341">
    <property type="component" value="Chromosome 7b"/>
</dbReference>
<reference evidence="3 4" key="1">
    <citation type="submission" date="2023-05" db="EMBL/GenBank/DDBJ databases">
        <title>A 100% complete, gapless, phased diploid assembly of the Scenedesmus obliquus UTEX 3031 genome.</title>
        <authorList>
            <person name="Biondi T.C."/>
            <person name="Hanschen E.R."/>
            <person name="Kwon T."/>
            <person name="Eng W."/>
            <person name="Kruse C.P.S."/>
            <person name="Koehler S.I."/>
            <person name="Kunde Y."/>
            <person name="Gleasner C.D."/>
            <person name="You Mak K.T."/>
            <person name="Polle J."/>
            <person name="Hovde B.T."/>
            <person name="Starkenburg S.R."/>
        </authorList>
    </citation>
    <scope>NUCLEOTIDE SEQUENCE [LARGE SCALE GENOMIC DNA]</scope>
    <source>
        <strain evidence="3 4">DOE0152z</strain>
    </source>
</reference>
<dbReference type="PANTHER" id="PTHR18937">
    <property type="entry name" value="STRUCTURAL MAINTENANCE OF CHROMOSOMES SMC FAMILY MEMBER"/>
    <property type="match status" value="1"/>
</dbReference>
<name>A0ABY8U7Q9_TETOB</name>
<dbReference type="SUPFAM" id="SSF57997">
    <property type="entry name" value="Tropomyosin"/>
    <property type="match status" value="1"/>
</dbReference>
<dbReference type="Gene3D" id="1.10.287.1490">
    <property type="match status" value="1"/>
</dbReference>
<sequence length="687" mass="74148">MKETMEVRLRHEQRRGDFLAGKVQQTEGSLRDITAQLDAANRRVSDQRAEAAQLQEQVAQLQSDLAASHAAHLALQQHHTASMEAAAQEKQQLEEQHRKIVETLQQDLTAAGGAAAALSESSRQVEALRLLYNEELSRASRLAVELSRATAAADKATAAEDSWRRQLAKSDSRADNAEGMAGAMKATVRQLEEQLAQEQARLEASKVVTSLASKLEAAQSSLSVTQRSLTSTEDSLKLRLMELEGANAQLQAGRSHMKQLMSDLETEQERTAGLTADLAKTRDAAEEAAAARETAEGRVKKLQGQLSKANDSSAALSQKLQETQVSLEACTEDLDQLRHEHSSEKAAHAALRQEAGQLRGRLAELGGVEEKLASLQQQHTAAEAKLEQLEQEKLMAGLQQLMQAEAHKHQEVFDSALKGLSEKGFAPMLNPAAFAPPPSNPGGFASNMASLQLGFQEASLSAIDSVNSPCSINSPSAAAAGPGGGMLSGFVSLATYQEQMQSVASLHSQDAVSRTTALRGALGQLHGQLEELRTDHAALQDAHRALVAKDLMKSGLLKDRYVADLFARLQEAEWKLGIARKRAVTWGYESMVPLGRVDRGIQTQYAEVLLPAGALLLLRRMLGWPGMLPLLRWVAGGHFLVGLRDGSLGSLLADVQLWVRWVAGGHFLVGLRDGSLGSLLADVQVRL</sequence>
<feature type="coiled-coil region" evidence="1">
    <location>
        <begin position="278"/>
        <end position="392"/>
    </location>
</feature>
<feature type="region of interest" description="Disordered" evidence="2">
    <location>
        <begin position="154"/>
        <end position="185"/>
    </location>
</feature>
<protein>
    <submittedName>
        <fullName evidence="3">Uncharacterized protein</fullName>
    </submittedName>
</protein>
<keyword evidence="1" id="KW-0175">Coiled coil</keyword>
<accession>A0ABY8U7Q9</accession>
<evidence type="ECO:0000256" key="1">
    <source>
        <dbReference type="SAM" id="Coils"/>
    </source>
</evidence>
<keyword evidence="4" id="KW-1185">Reference proteome</keyword>
<feature type="coiled-coil region" evidence="1">
    <location>
        <begin position="522"/>
        <end position="549"/>
    </location>
</feature>
<organism evidence="3 4">
    <name type="scientific">Tetradesmus obliquus</name>
    <name type="common">Green alga</name>
    <name type="synonym">Acutodesmus obliquus</name>
    <dbReference type="NCBI Taxonomy" id="3088"/>
    <lineage>
        <taxon>Eukaryota</taxon>
        <taxon>Viridiplantae</taxon>
        <taxon>Chlorophyta</taxon>
        <taxon>core chlorophytes</taxon>
        <taxon>Chlorophyceae</taxon>
        <taxon>CS clade</taxon>
        <taxon>Sphaeropleales</taxon>
        <taxon>Scenedesmaceae</taxon>
        <taxon>Tetradesmus</taxon>
    </lineage>
</organism>
<dbReference type="EMBL" id="CP126214">
    <property type="protein sequence ID" value="WIA16688.1"/>
    <property type="molecule type" value="Genomic_DNA"/>
</dbReference>
<evidence type="ECO:0000313" key="4">
    <source>
        <dbReference type="Proteomes" id="UP001244341"/>
    </source>
</evidence>
<evidence type="ECO:0000313" key="3">
    <source>
        <dbReference type="EMBL" id="WIA16688.1"/>
    </source>
</evidence>